<gene>
    <name evidence="6" type="ORF">MOV08_10155</name>
</gene>
<dbReference type="InterPro" id="IPR019996">
    <property type="entry name" value="Salicylate_synthase"/>
</dbReference>
<dbReference type="Proteomes" id="UP001218629">
    <property type="component" value="Chromosome"/>
</dbReference>
<protein>
    <submittedName>
        <fullName evidence="6">Salicylate synthase</fullName>
        <ecNumber evidence="6">4.2.99.21</ecNumber>
    </submittedName>
</protein>
<dbReference type="EC" id="4.2.99.21" evidence="6"/>
<evidence type="ECO:0000259" key="5">
    <source>
        <dbReference type="Pfam" id="PF00425"/>
    </source>
</evidence>
<feature type="domain" description="Chorismate-utilising enzyme C-terminal" evidence="5">
    <location>
        <begin position="177"/>
        <end position="427"/>
    </location>
</feature>
<keyword evidence="7" id="KW-1185">Reference proteome</keyword>
<keyword evidence="2" id="KW-0479">Metal-binding</keyword>
<keyword evidence="4 6" id="KW-0456">Lyase</keyword>
<keyword evidence="3" id="KW-0460">Magnesium</keyword>
<evidence type="ECO:0000256" key="1">
    <source>
        <dbReference type="ARBA" id="ARBA00001946"/>
    </source>
</evidence>
<sequence length="439" mass="47034">MSAPVSAHYCETALDIAEGPLALACRLARSGAFSDYMVYENQGIWSFAAGRLAELRLSPAGMELTCGPLVRHLPLAEGLPGVGSLLAGLPLRGWRAYGWARFELADVLSGATLPEDSGDLLFLMVPASEVRITDCRVLLRASDEERLKHLAGLVRSDPGPPALTEARLTLNAEDHGNYRAAVATAVAAIEAGHLEKVVLSREVTVPYTVDLAASYYAGRHHNTPARSFLLDLGGLRAAGFSPETILEATGDGQVTTTPLAGTRARTGSPHTDARLRADLLSDPKEIHEHAISVRLACDELASVCGTVHVRDFMTVQERGSVQHLASAVSGRLRSGHGPWHALAAVFPAVTATGIPKQTARNLIREVELTPRGLYAGAVLTCDDDGALDAALVLRTIYQDTDRTWLRAGAGVVRHSRPEREHEETCEKLNSVTRHLVPGE</sequence>
<dbReference type="PRINTS" id="PR00095">
    <property type="entry name" value="ANTSNTHASEI"/>
</dbReference>
<proteinExistence type="predicted"/>
<dbReference type="NCBIfam" id="TIGR03494">
    <property type="entry name" value="salicyl_syn"/>
    <property type="match status" value="1"/>
</dbReference>
<dbReference type="GO" id="GO:0043904">
    <property type="term" value="F:isochorismate pyruvate lyase activity"/>
    <property type="evidence" value="ECO:0007669"/>
    <property type="project" value="UniProtKB-EC"/>
</dbReference>
<dbReference type="EMBL" id="CP095749">
    <property type="protein sequence ID" value="WEB39598.1"/>
    <property type="molecule type" value="Genomic_DNA"/>
</dbReference>
<evidence type="ECO:0000256" key="3">
    <source>
        <dbReference type="ARBA" id="ARBA00022842"/>
    </source>
</evidence>
<name>A0ABY8A402_9ACTN</name>
<dbReference type="SUPFAM" id="SSF56322">
    <property type="entry name" value="ADC synthase"/>
    <property type="match status" value="1"/>
</dbReference>
<dbReference type="Pfam" id="PF00425">
    <property type="entry name" value="Chorismate_bind"/>
    <property type="match status" value="1"/>
</dbReference>
<reference evidence="6 7" key="1">
    <citation type="submission" date="2022-03" db="EMBL/GenBank/DDBJ databases">
        <title>Streptomyces yunnanensis P86,complete genome.</title>
        <authorList>
            <person name="Chen S."/>
            <person name="Zhang Q."/>
        </authorList>
    </citation>
    <scope>NUCLEOTIDE SEQUENCE [LARGE SCALE GENOMIC DNA]</scope>
    <source>
        <strain evidence="6 7">P86</strain>
    </source>
</reference>
<evidence type="ECO:0000313" key="7">
    <source>
        <dbReference type="Proteomes" id="UP001218629"/>
    </source>
</evidence>
<dbReference type="RefSeq" id="WP_275307148.1">
    <property type="nucleotide sequence ID" value="NZ_CP095749.1"/>
</dbReference>
<evidence type="ECO:0000256" key="2">
    <source>
        <dbReference type="ARBA" id="ARBA00022723"/>
    </source>
</evidence>
<accession>A0ABY8A402</accession>
<dbReference type="InterPro" id="IPR005801">
    <property type="entry name" value="ADC_synthase"/>
</dbReference>
<dbReference type="PANTHER" id="PTHR11236:SF48">
    <property type="entry name" value="ISOCHORISMATE SYNTHASE MENF"/>
    <property type="match status" value="1"/>
</dbReference>
<dbReference type="InterPro" id="IPR019999">
    <property type="entry name" value="Anth_synth_I-like"/>
</dbReference>
<dbReference type="Gene3D" id="3.60.120.10">
    <property type="entry name" value="Anthranilate synthase"/>
    <property type="match status" value="1"/>
</dbReference>
<organism evidence="6 7">
    <name type="scientific">Streptomyces yunnanensis</name>
    <dbReference type="NCBI Taxonomy" id="156453"/>
    <lineage>
        <taxon>Bacteria</taxon>
        <taxon>Bacillati</taxon>
        <taxon>Actinomycetota</taxon>
        <taxon>Actinomycetes</taxon>
        <taxon>Kitasatosporales</taxon>
        <taxon>Streptomycetaceae</taxon>
        <taxon>Streptomyces</taxon>
    </lineage>
</organism>
<evidence type="ECO:0000256" key="4">
    <source>
        <dbReference type="ARBA" id="ARBA00023239"/>
    </source>
</evidence>
<evidence type="ECO:0000313" key="6">
    <source>
        <dbReference type="EMBL" id="WEB39598.1"/>
    </source>
</evidence>
<dbReference type="InterPro" id="IPR015890">
    <property type="entry name" value="Chorismate_C"/>
</dbReference>
<dbReference type="PANTHER" id="PTHR11236">
    <property type="entry name" value="AMINOBENZOATE/ANTHRANILATE SYNTHASE"/>
    <property type="match status" value="1"/>
</dbReference>
<comment type="cofactor">
    <cofactor evidence="1">
        <name>Mg(2+)</name>
        <dbReference type="ChEBI" id="CHEBI:18420"/>
    </cofactor>
</comment>